<dbReference type="OrthoDB" id="5295388at2"/>
<dbReference type="PROSITE" id="PS51160">
    <property type="entry name" value="ACYLPHOSPHATASE_3"/>
    <property type="match status" value="1"/>
</dbReference>
<evidence type="ECO:0000256" key="2">
    <source>
        <dbReference type="ARBA" id="ARBA00012150"/>
    </source>
</evidence>
<dbReference type="Proteomes" id="UP000265955">
    <property type="component" value="Unassembled WGS sequence"/>
</dbReference>
<evidence type="ECO:0000256" key="3">
    <source>
        <dbReference type="ARBA" id="ARBA00047645"/>
    </source>
</evidence>
<dbReference type="InterPro" id="IPR020456">
    <property type="entry name" value="Acylphosphatase"/>
</dbReference>
<evidence type="ECO:0000256" key="1">
    <source>
        <dbReference type="ARBA" id="ARBA00005614"/>
    </source>
</evidence>
<dbReference type="GO" id="GO:0003998">
    <property type="term" value="F:acylphosphatase activity"/>
    <property type="evidence" value="ECO:0007669"/>
    <property type="project" value="UniProtKB-EC"/>
</dbReference>
<dbReference type="PANTHER" id="PTHR47268">
    <property type="entry name" value="ACYLPHOSPHATASE"/>
    <property type="match status" value="1"/>
</dbReference>
<evidence type="ECO:0000259" key="6">
    <source>
        <dbReference type="PROSITE" id="PS51160"/>
    </source>
</evidence>
<dbReference type="InterPro" id="IPR017968">
    <property type="entry name" value="Acylphosphatase_CS"/>
</dbReference>
<dbReference type="InterPro" id="IPR001792">
    <property type="entry name" value="Acylphosphatase-like_dom"/>
</dbReference>
<name>A0A3A3GFK5_9BURK</name>
<dbReference type="PROSITE" id="PS00151">
    <property type="entry name" value="ACYLPHOSPHATASE_2"/>
    <property type="match status" value="1"/>
</dbReference>
<feature type="active site" evidence="4">
    <location>
        <position position="17"/>
    </location>
</feature>
<dbReference type="RefSeq" id="WP_119769634.1">
    <property type="nucleotide sequence ID" value="NZ_QYUO01000001.1"/>
</dbReference>
<dbReference type="InterPro" id="IPR036046">
    <property type="entry name" value="Acylphosphatase-like_dom_sf"/>
</dbReference>
<gene>
    <name evidence="7" type="ORF">D3871_15035</name>
</gene>
<evidence type="ECO:0000256" key="5">
    <source>
        <dbReference type="RuleBase" id="RU004168"/>
    </source>
</evidence>
<comment type="similarity">
    <text evidence="1 5">Belongs to the acylphosphatase family.</text>
</comment>
<reference evidence="8" key="1">
    <citation type="submission" date="2018-09" db="EMBL/GenBank/DDBJ databases">
        <authorList>
            <person name="Zhu H."/>
        </authorList>
    </citation>
    <scope>NUCLEOTIDE SEQUENCE [LARGE SCALE GENOMIC DNA]</scope>
    <source>
        <strain evidence="8">K1R23-30</strain>
    </source>
</reference>
<feature type="active site" evidence="4">
    <location>
        <position position="35"/>
    </location>
</feature>
<keyword evidence="4" id="KW-0378">Hydrolase</keyword>
<dbReference type="Gene3D" id="3.30.70.100">
    <property type="match status" value="1"/>
</dbReference>
<comment type="caution">
    <text evidence="7">The sequence shown here is derived from an EMBL/GenBank/DDBJ whole genome shotgun (WGS) entry which is preliminary data.</text>
</comment>
<dbReference type="PRINTS" id="PR00112">
    <property type="entry name" value="ACYLPHPHTASE"/>
</dbReference>
<accession>A0A3A3GFK5</accession>
<dbReference type="PANTHER" id="PTHR47268:SF4">
    <property type="entry name" value="ACYLPHOSPHATASE"/>
    <property type="match status" value="1"/>
</dbReference>
<organism evidence="7 8">
    <name type="scientific">Noviherbaspirillum saxi</name>
    <dbReference type="NCBI Taxonomy" id="2320863"/>
    <lineage>
        <taxon>Bacteria</taxon>
        <taxon>Pseudomonadati</taxon>
        <taxon>Pseudomonadota</taxon>
        <taxon>Betaproteobacteria</taxon>
        <taxon>Burkholderiales</taxon>
        <taxon>Oxalobacteraceae</taxon>
        <taxon>Noviherbaspirillum</taxon>
    </lineage>
</organism>
<sequence length="92" mass="9860">MAIHLRISGVVQGVGYRASFEAQARRLHLAGWVRNRVDGSVEAMVDGPTEAIDRIIAWSRRGPSQAHVSGVQVTAAEDAALIPGRFDVLPTA</sequence>
<dbReference type="Pfam" id="PF00708">
    <property type="entry name" value="Acylphosphatase"/>
    <property type="match status" value="1"/>
</dbReference>
<comment type="catalytic activity">
    <reaction evidence="3 4">
        <text>an acyl phosphate + H2O = a carboxylate + phosphate + H(+)</text>
        <dbReference type="Rhea" id="RHEA:14965"/>
        <dbReference type="ChEBI" id="CHEBI:15377"/>
        <dbReference type="ChEBI" id="CHEBI:15378"/>
        <dbReference type="ChEBI" id="CHEBI:29067"/>
        <dbReference type="ChEBI" id="CHEBI:43474"/>
        <dbReference type="ChEBI" id="CHEBI:59918"/>
        <dbReference type="EC" id="3.6.1.7"/>
    </reaction>
</comment>
<dbReference type="SUPFAM" id="SSF54975">
    <property type="entry name" value="Acylphosphatase/BLUF domain-like"/>
    <property type="match status" value="1"/>
</dbReference>
<evidence type="ECO:0000313" key="8">
    <source>
        <dbReference type="Proteomes" id="UP000265955"/>
    </source>
</evidence>
<proteinExistence type="inferred from homology"/>
<keyword evidence="8" id="KW-1185">Reference proteome</keyword>
<feature type="domain" description="Acylphosphatase-like" evidence="6">
    <location>
        <begin position="2"/>
        <end position="90"/>
    </location>
</feature>
<dbReference type="EMBL" id="QYUO01000001">
    <property type="protein sequence ID" value="RJF99689.1"/>
    <property type="molecule type" value="Genomic_DNA"/>
</dbReference>
<evidence type="ECO:0000313" key="7">
    <source>
        <dbReference type="EMBL" id="RJF99689.1"/>
    </source>
</evidence>
<dbReference type="AlphaFoldDB" id="A0A3A3GFK5"/>
<protein>
    <recommendedName>
        <fullName evidence="2 4">acylphosphatase</fullName>
        <ecNumber evidence="2 4">3.6.1.7</ecNumber>
    </recommendedName>
</protein>
<evidence type="ECO:0000256" key="4">
    <source>
        <dbReference type="PROSITE-ProRule" id="PRU00520"/>
    </source>
</evidence>
<dbReference type="EC" id="3.6.1.7" evidence="2 4"/>